<accession>D3HPY4</accession>
<keyword evidence="3" id="KW-1185">Reference proteome</keyword>
<dbReference type="GeneID" id="40924851"/>
<feature type="coiled-coil region" evidence="1">
    <location>
        <begin position="562"/>
        <end position="607"/>
    </location>
</feature>
<organism evidence="2 3">
    <name type="scientific">Legionella longbeachae serogroup 1 (strain NSW150)</name>
    <dbReference type="NCBI Taxonomy" id="661367"/>
    <lineage>
        <taxon>Bacteria</taxon>
        <taxon>Pseudomonadati</taxon>
        <taxon>Pseudomonadota</taxon>
        <taxon>Gammaproteobacteria</taxon>
        <taxon>Legionellales</taxon>
        <taxon>Legionellaceae</taxon>
        <taxon>Legionella</taxon>
    </lineage>
</organism>
<reference evidence="2 3" key="1">
    <citation type="journal article" date="2010" name="PLoS Genet.">
        <title>Analysis of the Legionella longbeachae genome and transcriptome uncovers unique strategies to cause Legionnaires' disease.</title>
        <authorList>
            <person name="Cazalet C."/>
            <person name="Gomez-Valero L."/>
            <person name="Rusniok C."/>
            <person name="Lomma M."/>
            <person name="Dervins-Ravault D."/>
            <person name="Newton H."/>
            <person name="Sansom F."/>
            <person name="Jarraud S."/>
            <person name="Zidane N."/>
            <person name="Ma L."/>
            <person name="Bouchier C."/>
            <person name="Etienne J."/>
            <person name="Hartland E."/>
            <person name="Buchrieser C."/>
        </authorList>
    </citation>
    <scope>NUCLEOTIDE SEQUENCE [LARGE SCALE GENOMIC DNA]</scope>
    <source>
        <strain evidence="2 3">NSW150</strain>
    </source>
</reference>
<dbReference type="STRING" id="661367.LLO_0614"/>
<gene>
    <name evidence="2" type="ordered locus">LLO_0614</name>
</gene>
<evidence type="ECO:0000313" key="2">
    <source>
        <dbReference type="EMBL" id="CBJ10949.1"/>
    </source>
</evidence>
<evidence type="ECO:0000313" key="3">
    <source>
        <dbReference type="Proteomes" id="UP000001060"/>
    </source>
</evidence>
<dbReference type="Proteomes" id="UP000001060">
    <property type="component" value="Chromosome"/>
</dbReference>
<dbReference type="eggNOG" id="ENOG50310BD">
    <property type="taxonomic scope" value="Bacteria"/>
</dbReference>
<dbReference type="OrthoDB" id="5649749at2"/>
<keyword evidence="1" id="KW-0175">Coiled coil</keyword>
<dbReference type="EMBL" id="FN650140">
    <property type="protein sequence ID" value="CBJ10949.1"/>
    <property type="molecule type" value="Genomic_DNA"/>
</dbReference>
<proteinExistence type="predicted"/>
<name>D3HPY4_LEGLN</name>
<evidence type="ECO:0000256" key="1">
    <source>
        <dbReference type="SAM" id="Coils"/>
    </source>
</evidence>
<protein>
    <submittedName>
        <fullName evidence="2">Some similarity with eukaryotic proteins</fullName>
    </submittedName>
</protein>
<dbReference type="AlphaFoldDB" id="D3HPY4"/>
<dbReference type="RefSeq" id="WP_003632901.1">
    <property type="nucleotide sequence ID" value="NC_013861.1"/>
</dbReference>
<dbReference type="KEGG" id="llo:LLO_0614"/>
<dbReference type="HOGENOM" id="CLU_357815_0_0_6"/>
<sequence>MTKQTHHEFYEGQMIITFADLEGDLSFLERNLALYKSKYNARFPDHHLEEDDFGIVMTDEKKRYIKLPENVICVNIGDLTDKSRSNTGRKSAYNISLVNIINNTHEVYGERMVSIVGNRETTKFRILNELKIESINEIFRKDTQLTDDERQKKGAARNPSLVWVDGNPKAKLFLTYVTDELHWPENSNSEELIRLFNQLNERQKQILFIKWQLANSTGSPELWEDLALENGFAHWQENKIVVDDEEATLEFVKDYFTNPNSPYVKYLGHCQIGAQIGSTLFTHGGIDNNSFILPRTFTELVDAHTLARIFNNDIPKANEKGRFVARNVKELLDAENAWYAALYTLYANAAQLDEQATSLLNKGLAELINMGLPAARNNGETLIHGAFGSALNEETLRKLSENGVYNLYHGHVPAGRPRICKTVYTQDGQEIVIHRIGGDTCNYRKNQAAIAISIQKKNDLTNINIDQIDETEEANHIATNLPAKNQNGTLRDKGLQTLIGTPINLSDTDKGWHIVRCLKGKEQFELFKQNGPPNFNPETKVISLAELINLQLNELAKKENALNETTAFANEKSKRCEKLENETQELIKQQNNKIKELRNEINTLLELFAEGVGINARLHLENEHLISLINNKTEHKYFELIQNKLLPMTQNYYDHLKSQDLESMDEIKKIRTMRKIDLIEHLIHDLNDTGSSLRPSDRVNQFFTTLNLGAETLKTHRDSLSRFITNVIYAARHLITTLLPSLLYLTPFIPSATTASNSMGFWKSRGSKLHENLEEARKSMSLN</sequence>